<dbReference type="PROSITE" id="PS51273">
    <property type="entry name" value="GATASE_TYPE_1"/>
    <property type="match status" value="1"/>
</dbReference>
<dbReference type="Gene3D" id="3.40.50.880">
    <property type="match status" value="1"/>
</dbReference>
<dbReference type="InterPro" id="IPR044992">
    <property type="entry name" value="ChyE-like"/>
</dbReference>
<dbReference type="RefSeq" id="WP_173145435.1">
    <property type="nucleotide sequence ID" value="NZ_CP053985.1"/>
</dbReference>
<feature type="domain" description="Glutamine amidotransferase" evidence="1">
    <location>
        <begin position="23"/>
        <end position="182"/>
    </location>
</feature>
<protein>
    <submittedName>
        <fullName evidence="2">Glutamine amidotransferase</fullName>
    </submittedName>
</protein>
<dbReference type="PANTHER" id="PTHR42695">
    <property type="entry name" value="GLUTAMINE AMIDOTRANSFERASE YLR126C-RELATED"/>
    <property type="match status" value="1"/>
</dbReference>
<keyword evidence="2" id="KW-0315">Glutamine amidotransferase</keyword>
<dbReference type="Pfam" id="PF00117">
    <property type="entry name" value="GATase"/>
    <property type="match status" value="1"/>
</dbReference>
<sequence length="231" mass="25042">MSFSALAIRHVPFEDLGILAPVLAERGYSVRYLEAGVDAIDAVTLGNADLVVILGGPIGVYETGRYPFLEQELRAIAHRLRQDKPTLGICLGAQLMAAALGADVVSTGRAEIGYAPLTLTPQGQDSVLSAVESVPVLHWHGDQFAIPEGASRLAETPGFPNQAFALGPRILGLQFHLEADSAQIERWLIGHACELSLRQIDPAGIREDALRYGPQLERCARRAMEQWLDQI</sequence>
<organism evidence="2 3">
    <name type="scientific">Achromobacter pestifer</name>
    <dbReference type="NCBI Taxonomy" id="1353889"/>
    <lineage>
        <taxon>Bacteria</taxon>
        <taxon>Pseudomonadati</taxon>
        <taxon>Pseudomonadota</taxon>
        <taxon>Betaproteobacteria</taxon>
        <taxon>Burkholderiales</taxon>
        <taxon>Alcaligenaceae</taxon>
        <taxon>Achromobacter</taxon>
    </lineage>
</organism>
<evidence type="ECO:0000259" key="1">
    <source>
        <dbReference type="Pfam" id="PF00117"/>
    </source>
</evidence>
<reference evidence="2 3" key="1">
    <citation type="submission" date="2020-05" db="EMBL/GenBank/DDBJ databases">
        <title>FDA dAtabase for Regulatory Grade micrObial Sequences (FDA-ARGOS): Supporting development and validation of Infectious Disease Dx tests.</title>
        <authorList>
            <person name="Sproer C."/>
            <person name="Gronow S."/>
            <person name="Severitt S."/>
            <person name="Schroder I."/>
            <person name="Tallon L."/>
            <person name="Sadzewicz L."/>
            <person name="Zhao X."/>
            <person name="Vavikolanu K."/>
            <person name="Mehta A."/>
            <person name="Aluvathingal J."/>
            <person name="Nadendla S."/>
            <person name="Myers T."/>
            <person name="Yan Y."/>
            <person name="Sichtig H."/>
        </authorList>
    </citation>
    <scope>NUCLEOTIDE SEQUENCE [LARGE SCALE GENOMIC DNA]</scope>
    <source>
        <strain evidence="2 3">FDAARGOS_790</strain>
    </source>
</reference>
<dbReference type="AlphaFoldDB" id="A0A7D4IM53"/>
<dbReference type="GO" id="GO:0005829">
    <property type="term" value="C:cytosol"/>
    <property type="evidence" value="ECO:0007669"/>
    <property type="project" value="TreeGrafter"/>
</dbReference>
<dbReference type="InterPro" id="IPR029062">
    <property type="entry name" value="Class_I_gatase-like"/>
</dbReference>
<evidence type="ECO:0000313" key="3">
    <source>
        <dbReference type="Proteomes" id="UP000500970"/>
    </source>
</evidence>
<keyword evidence="2" id="KW-0808">Transferase</keyword>
<dbReference type="SUPFAM" id="SSF52317">
    <property type="entry name" value="Class I glutamine amidotransferase-like"/>
    <property type="match status" value="1"/>
</dbReference>
<name>A0A7D4IM53_9BURK</name>
<dbReference type="NCBIfam" id="NF005458">
    <property type="entry name" value="PRK07053.1"/>
    <property type="match status" value="1"/>
</dbReference>
<dbReference type="KEGG" id="apes:FOC84_16915"/>
<dbReference type="CDD" id="cd01741">
    <property type="entry name" value="GATase1_1"/>
    <property type="match status" value="1"/>
</dbReference>
<dbReference type="GO" id="GO:0016740">
    <property type="term" value="F:transferase activity"/>
    <property type="evidence" value="ECO:0007669"/>
    <property type="project" value="UniProtKB-KW"/>
</dbReference>
<gene>
    <name evidence="2" type="ORF">FOC84_16915</name>
</gene>
<dbReference type="Proteomes" id="UP000500970">
    <property type="component" value="Chromosome"/>
</dbReference>
<dbReference type="InterPro" id="IPR017926">
    <property type="entry name" value="GATASE"/>
</dbReference>
<dbReference type="PANTHER" id="PTHR42695:SF5">
    <property type="entry name" value="GLUTAMINE AMIDOTRANSFERASE YLR126C-RELATED"/>
    <property type="match status" value="1"/>
</dbReference>
<accession>A0A7D4IM53</accession>
<keyword evidence="3" id="KW-1185">Reference proteome</keyword>
<dbReference type="EMBL" id="CP053985">
    <property type="protein sequence ID" value="QKH36544.1"/>
    <property type="molecule type" value="Genomic_DNA"/>
</dbReference>
<evidence type="ECO:0000313" key="2">
    <source>
        <dbReference type="EMBL" id="QKH36544.1"/>
    </source>
</evidence>
<proteinExistence type="predicted"/>